<dbReference type="AlphaFoldDB" id="A0A3N4IVH2"/>
<evidence type="ECO:0000313" key="1">
    <source>
        <dbReference type="EMBL" id="RPA90203.1"/>
    </source>
</evidence>
<gene>
    <name evidence="1" type="ORF">L873DRAFT_1795630</name>
</gene>
<evidence type="ECO:0000313" key="2">
    <source>
        <dbReference type="Proteomes" id="UP000276215"/>
    </source>
</evidence>
<keyword evidence="2" id="KW-1185">Reference proteome</keyword>
<organism evidence="1 2">
    <name type="scientific">Choiromyces venosus 120613-1</name>
    <dbReference type="NCBI Taxonomy" id="1336337"/>
    <lineage>
        <taxon>Eukaryota</taxon>
        <taxon>Fungi</taxon>
        <taxon>Dikarya</taxon>
        <taxon>Ascomycota</taxon>
        <taxon>Pezizomycotina</taxon>
        <taxon>Pezizomycetes</taxon>
        <taxon>Pezizales</taxon>
        <taxon>Tuberaceae</taxon>
        <taxon>Choiromyces</taxon>
    </lineage>
</organism>
<accession>A0A3N4IVH2</accession>
<sequence length="121" mass="13528">MSIYSYLMDGFQKIIDHKTDLNDLAQWLFKLNEQGKLQHALLGKINASLHIYKACEGGEDIVESFATTLLLPPPKESSAPNEFEMTIKDLFGNHVPEGHNLADEIVFALADLQQVMQSSIP</sequence>
<proteinExistence type="predicted"/>
<dbReference type="OrthoDB" id="10559883at2759"/>
<dbReference type="EMBL" id="ML120535">
    <property type="protein sequence ID" value="RPA90203.1"/>
    <property type="molecule type" value="Genomic_DNA"/>
</dbReference>
<reference evidence="1 2" key="1">
    <citation type="journal article" date="2018" name="Nat. Ecol. Evol.">
        <title>Pezizomycetes genomes reveal the molecular basis of ectomycorrhizal truffle lifestyle.</title>
        <authorList>
            <person name="Murat C."/>
            <person name="Payen T."/>
            <person name="Noel B."/>
            <person name="Kuo A."/>
            <person name="Morin E."/>
            <person name="Chen J."/>
            <person name="Kohler A."/>
            <person name="Krizsan K."/>
            <person name="Balestrini R."/>
            <person name="Da Silva C."/>
            <person name="Montanini B."/>
            <person name="Hainaut M."/>
            <person name="Levati E."/>
            <person name="Barry K.W."/>
            <person name="Belfiori B."/>
            <person name="Cichocki N."/>
            <person name="Clum A."/>
            <person name="Dockter R.B."/>
            <person name="Fauchery L."/>
            <person name="Guy J."/>
            <person name="Iotti M."/>
            <person name="Le Tacon F."/>
            <person name="Lindquist E.A."/>
            <person name="Lipzen A."/>
            <person name="Malagnac F."/>
            <person name="Mello A."/>
            <person name="Molinier V."/>
            <person name="Miyauchi S."/>
            <person name="Poulain J."/>
            <person name="Riccioni C."/>
            <person name="Rubini A."/>
            <person name="Sitrit Y."/>
            <person name="Splivallo R."/>
            <person name="Traeger S."/>
            <person name="Wang M."/>
            <person name="Zifcakova L."/>
            <person name="Wipf D."/>
            <person name="Zambonelli A."/>
            <person name="Paolocci F."/>
            <person name="Nowrousian M."/>
            <person name="Ottonello S."/>
            <person name="Baldrian P."/>
            <person name="Spatafora J.W."/>
            <person name="Henrissat B."/>
            <person name="Nagy L.G."/>
            <person name="Aury J.M."/>
            <person name="Wincker P."/>
            <person name="Grigoriev I.V."/>
            <person name="Bonfante P."/>
            <person name="Martin F.M."/>
        </authorList>
    </citation>
    <scope>NUCLEOTIDE SEQUENCE [LARGE SCALE GENOMIC DNA]</scope>
    <source>
        <strain evidence="1 2">120613-1</strain>
    </source>
</reference>
<dbReference type="Proteomes" id="UP000276215">
    <property type="component" value="Unassembled WGS sequence"/>
</dbReference>
<name>A0A3N4IVH2_9PEZI</name>
<protein>
    <submittedName>
        <fullName evidence="1">Uncharacterized protein</fullName>
    </submittedName>
</protein>